<protein>
    <recommendedName>
        <fullName evidence="3">KTSC domain-containing protein</fullName>
    </recommendedName>
</protein>
<keyword evidence="2" id="KW-1185">Reference proteome</keyword>
<organism evidence="1 2">
    <name type="scientific">Aquipseudomonas alcaligenes (strain ATCC 14909 / DSM 50342 / CCUG 1425 / JCM 20561 / NBRC 14159 / NCIMB 9945 / NCTC 10367 / 1577)</name>
    <name type="common">Pseudomonas alcaligenes</name>
    <dbReference type="NCBI Taxonomy" id="1215092"/>
    <lineage>
        <taxon>Bacteria</taxon>
        <taxon>Pseudomonadati</taxon>
        <taxon>Pseudomonadota</taxon>
        <taxon>Gammaproteobacteria</taxon>
        <taxon>Pseudomonadales</taxon>
        <taxon>Pseudomonadaceae</taxon>
        <taxon>Aquipseudomonas</taxon>
    </lineage>
</organism>
<evidence type="ECO:0000313" key="1">
    <source>
        <dbReference type="EMBL" id="GAD62365.1"/>
    </source>
</evidence>
<name>U2ZLL6_AQUA1</name>
<evidence type="ECO:0008006" key="3">
    <source>
        <dbReference type="Google" id="ProtNLM"/>
    </source>
</evidence>
<dbReference type="AlphaFoldDB" id="U2ZLL6"/>
<dbReference type="Proteomes" id="UP000016560">
    <property type="component" value="Unassembled WGS sequence"/>
</dbReference>
<dbReference type="EMBL" id="BATI01000010">
    <property type="protein sequence ID" value="GAD62365.1"/>
    <property type="molecule type" value="Genomic_DNA"/>
</dbReference>
<comment type="caution">
    <text evidence="1">The sequence shown here is derived from an EMBL/GenBank/DDBJ whole genome shotgun (WGS) entry which is preliminary data.</text>
</comment>
<proteinExistence type="predicted"/>
<dbReference type="OrthoDB" id="7775479at2"/>
<gene>
    <name evidence="1" type="ORF">PA6_010_01770</name>
</gene>
<dbReference type="eggNOG" id="ENOG5033E1U">
    <property type="taxonomic scope" value="Bacteria"/>
</dbReference>
<sequence>MERYKDLDGDSGVVAFEIGEGSITVQFSTGMKYLYTVRSAGAVHIANMQRLARTGDGLNSYIKRLANKAYEAKWR</sequence>
<evidence type="ECO:0000313" key="2">
    <source>
        <dbReference type="Proteomes" id="UP000016560"/>
    </source>
</evidence>
<dbReference type="RefSeq" id="WP_021700454.1">
    <property type="nucleotide sequence ID" value="NZ_BATI01000010.1"/>
</dbReference>
<reference evidence="1" key="1">
    <citation type="submission" date="2024-09" db="EMBL/GenBank/DDBJ databases">
        <title>Whole genome shotgun sequence of Pseudomonas alcaligenes NBRC 14159.</title>
        <authorList>
            <person name="Yoshida I."/>
            <person name="Hosoyama A."/>
            <person name="Tsuchikane K."/>
            <person name="Noguchi M."/>
            <person name="Hirakata S."/>
            <person name="Ando Y."/>
            <person name="Ohji S."/>
            <person name="Yamazoe A."/>
            <person name="Yamazaki S."/>
            <person name="Fujita N."/>
        </authorList>
    </citation>
    <scope>NUCLEOTIDE SEQUENCE</scope>
    <source>
        <strain evidence="1">NBRC 14159</strain>
    </source>
</reference>
<accession>U2ZLL6</accession>